<dbReference type="SUPFAM" id="SSF49695">
    <property type="entry name" value="gamma-Crystallin-like"/>
    <property type="match status" value="1"/>
</dbReference>
<comment type="similarity">
    <text evidence="1">Belongs to the beta/gamma-crystallin family.</text>
</comment>
<evidence type="ECO:0000256" key="2">
    <source>
        <dbReference type="ARBA" id="ARBA00022737"/>
    </source>
</evidence>
<feature type="domain" description="Beta/gamma crystallin 'Greek key'" evidence="3">
    <location>
        <begin position="48"/>
        <end position="131"/>
    </location>
</feature>
<evidence type="ECO:0000259" key="3">
    <source>
        <dbReference type="SMART" id="SM00247"/>
    </source>
</evidence>
<proteinExistence type="inferred from homology"/>
<sequence>MTPLHSSPKKNPNEGATYIPSRGVDSLRLEIRSLLVMKTRFISAITNKITVYDQVNYYGNQQTFYGYEDDLSSTRFDNKICSARLTGIWLFYEHTKYNSHKMGMSFFIYGDSYREPDFKDFKNRASSLRNSGVGSSYKDKSINFYEREGFAGEEEYFSNDTPYFRKDNFGDSIIVTGCSPWTLYEEKYFAGDHICVYPSDENNCLPGFFPNLEDLPQFDGKVSSVRVGCFSDLDYNLIIKAFFNGEKILPLLKGGNISQPSGFQIFQIKPKNIDILQFYTDLDPTLYYICGSIARVFLRCQ</sequence>
<name>A0A7R8CM69_LEPSM</name>
<dbReference type="Gene3D" id="2.60.20.10">
    <property type="entry name" value="Crystallins"/>
    <property type="match status" value="2"/>
</dbReference>
<dbReference type="Proteomes" id="UP000675881">
    <property type="component" value="Chromosome 15"/>
</dbReference>
<dbReference type="InterPro" id="IPR001064">
    <property type="entry name" value="Beta/gamma_crystallin"/>
</dbReference>
<keyword evidence="2" id="KW-0677">Repeat</keyword>
<feature type="domain" description="Beta/gamma crystallin 'Greek key'" evidence="3">
    <location>
        <begin position="141"/>
        <end position="228"/>
    </location>
</feature>
<accession>A0A7R8CM69</accession>
<protein>
    <submittedName>
        <fullName evidence="4">CRYB</fullName>
    </submittedName>
</protein>
<dbReference type="AlphaFoldDB" id="A0A7R8CM69"/>
<keyword evidence="5" id="KW-1185">Reference proteome</keyword>
<dbReference type="OrthoDB" id="6381640at2759"/>
<dbReference type="SMART" id="SM00247">
    <property type="entry name" value="XTALbg"/>
    <property type="match status" value="2"/>
</dbReference>
<gene>
    <name evidence="4" type="ORF">LSAA_5874</name>
</gene>
<dbReference type="Pfam" id="PF00030">
    <property type="entry name" value="Crystall"/>
    <property type="match status" value="2"/>
</dbReference>
<reference evidence="4" key="1">
    <citation type="submission" date="2021-02" db="EMBL/GenBank/DDBJ databases">
        <authorList>
            <person name="Bekaert M."/>
        </authorList>
    </citation>
    <scope>NUCLEOTIDE SEQUENCE</scope>
    <source>
        <strain evidence="4">IoA-00</strain>
    </source>
</reference>
<dbReference type="InterPro" id="IPR011024">
    <property type="entry name" value="G_crystallin-like"/>
</dbReference>
<evidence type="ECO:0000313" key="5">
    <source>
        <dbReference type="Proteomes" id="UP000675881"/>
    </source>
</evidence>
<evidence type="ECO:0000313" key="4">
    <source>
        <dbReference type="EMBL" id="CAF2860142.1"/>
    </source>
</evidence>
<dbReference type="EMBL" id="HG994594">
    <property type="protein sequence ID" value="CAF2860142.1"/>
    <property type="molecule type" value="Genomic_DNA"/>
</dbReference>
<evidence type="ECO:0000256" key="1">
    <source>
        <dbReference type="ARBA" id="ARBA00009646"/>
    </source>
</evidence>
<organism evidence="4 5">
    <name type="scientific">Lepeophtheirus salmonis</name>
    <name type="common">Salmon louse</name>
    <name type="synonym">Caligus salmonis</name>
    <dbReference type="NCBI Taxonomy" id="72036"/>
    <lineage>
        <taxon>Eukaryota</taxon>
        <taxon>Metazoa</taxon>
        <taxon>Ecdysozoa</taxon>
        <taxon>Arthropoda</taxon>
        <taxon>Crustacea</taxon>
        <taxon>Multicrustacea</taxon>
        <taxon>Hexanauplia</taxon>
        <taxon>Copepoda</taxon>
        <taxon>Siphonostomatoida</taxon>
        <taxon>Caligidae</taxon>
        <taxon>Lepeophtheirus</taxon>
    </lineage>
</organism>